<reference evidence="1" key="1">
    <citation type="journal article" date="2024" name="Gigascience">
        <title>Chromosome-level genome of the poultry shaft louse Menopon gallinae provides insight into the host-switching and adaptive evolution of parasitic lice.</title>
        <authorList>
            <person name="Xu Y."/>
            <person name="Ma L."/>
            <person name="Liu S."/>
            <person name="Liang Y."/>
            <person name="Liu Q."/>
            <person name="He Z."/>
            <person name="Tian L."/>
            <person name="Duan Y."/>
            <person name="Cai W."/>
            <person name="Li H."/>
            <person name="Song F."/>
        </authorList>
    </citation>
    <scope>NUCLEOTIDE SEQUENCE</scope>
    <source>
        <strain evidence="1">Cailab_2023a</strain>
    </source>
</reference>
<name>A0AAW2HZH7_9NEOP</name>
<proteinExistence type="predicted"/>
<protein>
    <submittedName>
        <fullName evidence="1">Uncharacterized protein</fullName>
    </submittedName>
</protein>
<sequence>MLQRSCFRTYIIRQFSRSSVCLETPAPINSNSKAELEKVESEKLSQPLWVEHRATKKYVELVKKGEARRRYADDREKWIFTLQKFGQIVLYKNAFNEWWRERTLQKIRISQQFIQKRVDMLGYDLAAATFILARGGSIRFEGDDWIGRKGRTDFRLPLRYEDGYYVEAIDADGMDLHYDGIDCIRGLSVKVTNELKMSCIMLQDLLPLLEVIGIDFPFKVAYIKDTDKIGDGKDSISCAVMG</sequence>
<dbReference type="AlphaFoldDB" id="A0AAW2HZH7"/>
<organism evidence="1">
    <name type="scientific">Menopon gallinae</name>
    <name type="common">poultry shaft louse</name>
    <dbReference type="NCBI Taxonomy" id="328185"/>
    <lineage>
        <taxon>Eukaryota</taxon>
        <taxon>Metazoa</taxon>
        <taxon>Ecdysozoa</taxon>
        <taxon>Arthropoda</taxon>
        <taxon>Hexapoda</taxon>
        <taxon>Insecta</taxon>
        <taxon>Pterygota</taxon>
        <taxon>Neoptera</taxon>
        <taxon>Paraneoptera</taxon>
        <taxon>Psocodea</taxon>
        <taxon>Troctomorpha</taxon>
        <taxon>Phthiraptera</taxon>
        <taxon>Amblycera</taxon>
        <taxon>Menoponidae</taxon>
        <taxon>Menopon</taxon>
    </lineage>
</organism>
<dbReference type="InterPro" id="IPR032675">
    <property type="entry name" value="LRR_dom_sf"/>
</dbReference>
<comment type="caution">
    <text evidence="1">The sequence shown here is derived from an EMBL/GenBank/DDBJ whole genome shotgun (WGS) entry which is preliminary data.</text>
</comment>
<dbReference type="EMBL" id="JARGDH010000002">
    <property type="protein sequence ID" value="KAL0275510.1"/>
    <property type="molecule type" value="Genomic_DNA"/>
</dbReference>
<dbReference type="Gene3D" id="3.80.10.10">
    <property type="entry name" value="Ribonuclease Inhibitor"/>
    <property type="match status" value="1"/>
</dbReference>
<accession>A0AAW2HZH7</accession>
<gene>
    <name evidence="1" type="ORF">PYX00_003339</name>
</gene>
<evidence type="ECO:0000313" key="1">
    <source>
        <dbReference type="EMBL" id="KAL0275510.1"/>
    </source>
</evidence>